<proteinExistence type="predicted"/>
<evidence type="ECO:0000313" key="1">
    <source>
        <dbReference type="EMBL" id="MPN13693.1"/>
    </source>
</evidence>
<protein>
    <submittedName>
        <fullName evidence="1">Uncharacterized protein</fullName>
    </submittedName>
</protein>
<sequence length="94" mass="10654">MVRHHGEVAGIVVADHFQGTDKVKGLPRRSAAGKNRQTVHEKGGLFRRKHLPYRGQNVSGHRVEGVVAEKVDRFLHALFLLSGLFVPEECREWF</sequence>
<organism evidence="1">
    <name type="scientific">bioreactor metagenome</name>
    <dbReference type="NCBI Taxonomy" id="1076179"/>
    <lineage>
        <taxon>unclassified sequences</taxon>
        <taxon>metagenomes</taxon>
        <taxon>ecological metagenomes</taxon>
    </lineage>
</organism>
<reference evidence="1" key="1">
    <citation type="submission" date="2019-08" db="EMBL/GenBank/DDBJ databases">
        <authorList>
            <person name="Kucharzyk K."/>
            <person name="Murdoch R.W."/>
            <person name="Higgins S."/>
            <person name="Loffler F."/>
        </authorList>
    </citation>
    <scope>NUCLEOTIDE SEQUENCE</scope>
</reference>
<accession>A0A645FNC7</accession>
<dbReference type="AlphaFoldDB" id="A0A645FNC7"/>
<comment type="caution">
    <text evidence="1">The sequence shown here is derived from an EMBL/GenBank/DDBJ whole genome shotgun (WGS) entry which is preliminary data.</text>
</comment>
<dbReference type="EMBL" id="VSSQ01060226">
    <property type="protein sequence ID" value="MPN13693.1"/>
    <property type="molecule type" value="Genomic_DNA"/>
</dbReference>
<gene>
    <name evidence="1" type="ORF">SDC9_161017</name>
</gene>
<name>A0A645FNC7_9ZZZZ</name>